<feature type="compositionally biased region" description="Polar residues" evidence="1">
    <location>
        <begin position="162"/>
        <end position="181"/>
    </location>
</feature>
<feature type="compositionally biased region" description="Low complexity" evidence="1">
    <location>
        <begin position="734"/>
        <end position="743"/>
    </location>
</feature>
<feature type="compositionally biased region" description="Polar residues" evidence="1">
    <location>
        <begin position="669"/>
        <end position="684"/>
    </location>
</feature>
<dbReference type="EMBL" id="MCGE01000033">
    <property type="protein sequence ID" value="ORZ07899.1"/>
    <property type="molecule type" value="Genomic_DNA"/>
</dbReference>
<evidence type="ECO:0000313" key="2">
    <source>
        <dbReference type="EMBL" id="ORZ07899.1"/>
    </source>
</evidence>
<dbReference type="OrthoDB" id="2290389at2759"/>
<feature type="compositionally biased region" description="Low complexity" evidence="1">
    <location>
        <begin position="525"/>
        <end position="535"/>
    </location>
</feature>
<feature type="region of interest" description="Disordered" evidence="1">
    <location>
        <begin position="1"/>
        <end position="181"/>
    </location>
</feature>
<feature type="region of interest" description="Disordered" evidence="1">
    <location>
        <begin position="662"/>
        <end position="794"/>
    </location>
</feature>
<feature type="compositionally biased region" description="Low complexity" evidence="1">
    <location>
        <begin position="249"/>
        <end position="260"/>
    </location>
</feature>
<proteinExistence type="predicted"/>
<keyword evidence="3" id="KW-1185">Reference proteome</keyword>
<feature type="compositionally biased region" description="Polar residues" evidence="1">
    <location>
        <begin position="15"/>
        <end position="30"/>
    </location>
</feature>
<feature type="compositionally biased region" description="Low complexity" evidence="1">
    <location>
        <begin position="325"/>
        <end position="336"/>
    </location>
</feature>
<accession>A0A1X2I2J1</accession>
<feature type="compositionally biased region" description="Polar residues" evidence="1">
    <location>
        <begin position="231"/>
        <end position="241"/>
    </location>
</feature>
<feature type="compositionally biased region" description="Basic and acidic residues" evidence="1">
    <location>
        <begin position="700"/>
        <end position="716"/>
    </location>
</feature>
<feature type="compositionally biased region" description="Polar residues" evidence="1">
    <location>
        <begin position="310"/>
        <end position="324"/>
    </location>
</feature>
<feature type="compositionally biased region" description="Basic and acidic residues" evidence="1">
    <location>
        <begin position="133"/>
        <end position="146"/>
    </location>
</feature>
<sequence>MNYLHSPSRHHRLTSKSPMSLFDSPSLSSHRYSDRYQALSCESPPPNFDHLQTPLHPQRGTLDWGSDITEKRTPLTATTPTDTHVPDVQNTTPRRPSVDWESGITEKRTPLTAGTPTDTTQFTDIQKSTPQRRSLDWESGILEKRTPPMATTPTTTHVADIQKTTPQRPSVKSPTSYVSRTTPVRTTMKSSPVAAYYKSPIERTKWSDISPNVSPVKKLDSTPVRYSMAFTTSLSSTPQKQRQQHHENTSPMNSSTISISSPLKLGTSAELLFKQSPLESVDDSHRNTRRPLEYIRSPVRNVTDNINNYIYDNTTSPLRSSNANSKKTPTPTKSTPVATMTPKPEDPLSFHESPKTRSPYQRRRSFGAVSPLVDNLYHGKVDDDGDEDVSGADDILRPVVTTTYRSPVYSNSSYKPSDKQSKTPTSQSSPITSTSIGTARYTRPMSPPSPIQPVRSQQDQPATLYTQQHQQQQQQSTEEDSHIGQTVSTYEQEQHDQKRHSPSTKQPTEDIISSVRQPSPEHRTASSSTTTATTSRQPQRQLVDHHYQQQHSHEQQQQQQQRTTPNVTPKSPVTHHRSYRADLPHYMRTTESYQSRLQAQSDNHHAKLHKTRLGGVTKRIHSPRIQPFRSTTKINALDDIKNEMAPEEVYVSLAERVKQFEKGLGNGGNPSSSTHYQHSSNVDNNAAFHGLTKAKSPHLLTRERSATSSYHRHDIDTPQPSSSTSSAHHRLLQETHQPQQQPQHQDRPRHLDELSNRSHIKRQRSTPTLNKVDDNNGETMIPKSKKKKQQHNSVHVKPFHFATDDRAARYQQTFRAKLDLWKEKDFKDKRQ</sequence>
<feature type="region of interest" description="Disordered" evidence="1">
    <location>
        <begin position="407"/>
        <end position="581"/>
    </location>
</feature>
<name>A0A1X2I2J1_9FUNG</name>
<feature type="compositionally biased region" description="Polar residues" evidence="1">
    <location>
        <begin position="454"/>
        <end position="466"/>
    </location>
</feature>
<feature type="compositionally biased region" description="Low complexity" evidence="1">
    <location>
        <begin position="147"/>
        <end position="156"/>
    </location>
</feature>
<feature type="compositionally biased region" description="Low complexity" evidence="1">
    <location>
        <begin position="422"/>
        <end position="436"/>
    </location>
</feature>
<evidence type="ECO:0000256" key="1">
    <source>
        <dbReference type="SAM" id="MobiDB-lite"/>
    </source>
</evidence>
<feature type="compositionally biased region" description="Basic and acidic residues" evidence="1">
    <location>
        <begin position="542"/>
        <end position="554"/>
    </location>
</feature>
<organism evidence="2 3">
    <name type="scientific">Absidia repens</name>
    <dbReference type="NCBI Taxonomy" id="90262"/>
    <lineage>
        <taxon>Eukaryota</taxon>
        <taxon>Fungi</taxon>
        <taxon>Fungi incertae sedis</taxon>
        <taxon>Mucoromycota</taxon>
        <taxon>Mucoromycotina</taxon>
        <taxon>Mucoromycetes</taxon>
        <taxon>Mucorales</taxon>
        <taxon>Cunninghamellaceae</taxon>
        <taxon>Absidia</taxon>
    </lineage>
</organism>
<comment type="caution">
    <text evidence="2">The sequence shown here is derived from an EMBL/GenBank/DDBJ whole genome shotgun (WGS) entry which is preliminary data.</text>
</comment>
<feature type="compositionally biased region" description="Basic and acidic residues" evidence="1">
    <location>
        <begin position="744"/>
        <end position="756"/>
    </location>
</feature>
<dbReference type="Proteomes" id="UP000193560">
    <property type="component" value="Unassembled WGS sequence"/>
</dbReference>
<dbReference type="AlphaFoldDB" id="A0A1X2I2J1"/>
<feature type="compositionally biased region" description="Low complexity" evidence="1">
    <location>
        <begin position="110"/>
        <end position="120"/>
    </location>
</feature>
<feature type="region of interest" description="Disordered" evidence="1">
    <location>
        <begin position="310"/>
        <end position="363"/>
    </location>
</feature>
<feature type="compositionally biased region" description="Polar residues" evidence="1">
    <location>
        <begin position="562"/>
        <end position="571"/>
    </location>
</feature>
<feature type="compositionally biased region" description="Polar residues" evidence="1">
    <location>
        <begin position="121"/>
        <end position="132"/>
    </location>
</feature>
<feature type="compositionally biased region" description="Low complexity" evidence="1">
    <location>
        <begin position="74"/>
        <end position="83"/>
    </location>
</feature>
<protein>
    <submittedName>
        <fullName evidence="2">Uncharacterized protein</fullName>
    </submittedName>
</protein>
<feature type="region of interest" description="Disordered" evidence="1">
    <location>
        <begin position="231"/>
        <end position="260"/>
    </location>
</feature>
<feature type="compositionally biased region" description="Basic and acidic residues" evidence="1">
    <location>
        <begin position="343"/>
        <end position="355"/>
    </location>
</feature>
<gene>
    <name evidence="2" type="ORF">BCR42DRAFT_425690</name>
</gene>
<evidence type="ECO:0000313" key="3">
    <source>
        <dbReference type="Proteomes" id="UP000193560"/>
    </source>
</evidence>
<reference evidence="2 3" key="1">
    <citation type="submission" date="2016-07" db="EMBL/GenBank/DDBJ databases">
        <title>Pervasive Adenine N6-methylation of Active Genes in Fungi.</title>
        <authorList>
            <consortium name="DOE Joint Genome Institute"/>
            <person name="Mondo S.J."/>
            <person name="Dannebaum R.O."/>
            <person name="Kuo R.C."/>
            <person name="Labutti K."/>
            <person name="Haridas S."/>
            <person name="Kuo A."/>
            <person name="Salamov A."/>
            <person name="Ahrendt S.R."/>
            <person name="Lipzen A."/>
            <person name="Sullivan W."/>
            <person name="Andreopoulos W.B."/>
            <person name="Clum A."/>
            <person name="Lindquist E."/>
            <person name="Daum C."/>
            <person name="Ramamoorthy G.K."/>
            <person name="Gryganskyi A."/>
            <person name="Culley D."/>
            <person name="Magnuson J.K."/>
            <person name="James T.Y."/>
            <person name="O'Malley M.A."/>
            <person name="Stajich J.E."/>
            <person name="Spatafora J.W."/>
            <person name="Visel A."/>
            <person name="Grigoriev I.V."/>
        </authorList>
    </citation>
    <scope>NUCLEOTIDE SEQUENCE [LARGE SCALE GENOMIC DNA]</scope>
    <source>
        <strain evidence="2 3">NRRL 1336</strain>
    </source>
</reference>